<dbReference type="STRING" id="569365.A0A0D1Z2M3"/>
<evidence type="ECO:0000313" key="3">
    <source>
        <dbReference type="Proteomes" id="UP000054466"/>
    </source>
</evidence>
<protein>
    <recommendedName>
        <fullName evidence="1">Heterokaryon incompatibility domain-containing protein</fullName>
    </recommendedName>
</protein>
<gene>
    <name evidence="2" type="ORF">PV07_12696</name>
</gene>
<organism evidence="2 3">
    <name type="scientific">Cladophialophora immunda</name>
    <dbReference type="NCBI Taxonomy" id="569365"/>
    <lineage>
        <taxon>Eukaryota</taxon>
        <taxon>Fungi</taxon>
        <taxon>Dikarya</taxon>
        <taxon>Ascomycota</taxon>
        <taxon>Pezizomycotina</taxon>
        <taxon>Eurotiomycetes</taxon>
        <taxon>Chaetothyriomycetidae</taxon>
        <taxon>Chaetothyriales</taxon>
        <taxon>Herpotrichiellaceae</taxon>
        <taxon>Cladophialophora</taxon>
    </lineage>
</organism>
<proteinExistence type="predicted"/>
<dbReference type="VEuPathDB" id="FungiDB:PV07_12696"/>
<sequence length="167" mass="19350">MRLSEHTLSGDLVFRECSADDVPAYAILSHTSLANNKEELSFQDIEAGTGKSKAGWKKIRFCADKAAADGLRYFWIDTCCVDKKNNTELSKAINSKFRWYQKTARRYMYLSDVSINDGKDTPHPGTFPWEATFEKSRWFTRGGRFRSFLHRRWWTSSVWKVTNWGAS</sequence>
<dbReference type="Proteomes" id="UP000054466">
    <property type="component" value="Unassembled WGS sequence"/>
</dbReference>
<reference evidence="2 3" key="1">
    <citation type="submission" date="2015-01" db="EMBL/GenBank/DDBJ databases">
        <title>The Genome Sequence of Cladophialophora immunda CBS83496.</title>
        <authorList>
            <consortium name="The Broad Institute Genomics Platform"/>
            <person name="Cuomo C."/>
            <person name="de Hoog S."/>
            <person name="Gorbushina A."/>
            <person name="Stielow B."/>
            <person name="Teixiera M."/>
            <person name="Abouelleil A."/>
            <person name="Chapman S.B."/>
            <person name="Priest M."/>
            <person name="Young S.K."/>
            <person name="Wortman J."/>
            <person name="Nusbaum C."/>
            <person name="Birren B."/>
        </authorList>
    </citation>
    <scope>NUCLEOTIDE SEQUENCE [LARGE SCALE GENOMIC DNA]</scope>
    <source>
        <strain evidence="2 3">CBS 83496</strain>
    </source>
</reference>
<dbReference type="AlphaFoldDB" id="A0A0D1Z2M3"/>
<dbReference type="RefSeq" id="XP_016242107.1">
    <property type="nucleotide sequence ID" value="XM_016400246.1"/>
</dbReference>
<dbReference type="Pfam" id="PF06985">
    <property type="entry name" value="HET"/>
    <property type="match status" value="1"/>
</dbReference>
<evidence type="ECO:0000259" key="1">
    <source>
        <dbReference type="Pfam" id="PF06985"/>
    </source>
</evidence>
<keyword evidence="3" id="KW-1185">Reference proteome</keyword>
<dbReference type="GeneID" id="27351890"/>
<feature type="domain" description="Heterokaryon incompatibility" evidence="1">
    <location>
        <begin position="25"/>
        <end position="123"/>
    </location>
</feature>
<dbReference type="HOGENOM" id="CLU_000288_138_5_1"/>
<dbReference type="PANTHER" id="PTHR10622:SF10">
    <property type="entry name" value="HET DOMAIN-CONTAINING PROTEIN"/>
    <property type="match status" value="1"/>
</dbReference>
<dbReference type="EMBL" id="KN847108">
    <property type="protein sequence ID" value="KIW21891.1"/>
    <property type="molecule type" value="Genomic_DNA"/>
</dbReference>
<dbReference type="InterPro" id="IPR010730">
    <property type="entry name" value="HET"/>
</dbReference>
<name>A0A0D1Z2M3_9EURO</name>
<dbReference type="OrthoDB" id="674604at2759"/>
<accession>A0A0D1Z2M3</accession>
<dbReference type="PANTHER" id="PTHR10622">
    <property type="entry name" value="HET DOMAIN-CONTAINING PROTEIN"/>
    <property type="match status" value="1"/>
</dbReference>
<evidence type="ECO:0000313" key="2">
    <source>
        <dbReference type="EMBL" id="KIW21891.1"/>
    </source>
</evidence>